<reference evidence="1" key="1">
    <citation type="journal article" date="2015" name="Nature">
        <title>Complex archaea that bridge the gap between prokaryotes and eukaryotes.</title>
        <authorList>
            <person name="Spang A."/>
            <person name="Saw J.H."/>
            <person name="Jorgensen S.L."/>
            <person name="Zaremba-Niedzwiedzka K."/>
            <person name="Martijn J."/>
            <person name="Lind A.E."/>
            <person name="van Eijk R."/>
            <person name="Schleper C."/>
            <person name="Guy L."/>
            <person name="Ettema T.J."/>
        </authorList>
    </citation>
    <scope>NUCLEOTIDE SEQUENCE</scope>
</reference>
<name>A0A0F9R886_9ZZZZ</name>
<dbReference type="EMBL" id="LAZR01001382">
    <property type="protein sequence ID" value="KKN45547.1"/>
    <property type="molecule type" value="Genomic_DNA"/>
</dbReference>
<dbReference type="InterPro" id="IPR023375">
    <property type="entry name" value="ADC_dom_sf"/>
</dbReference>
<dbReference type="InterPro" id="IPR010451">
    <property type="entry name" value="Acetoacetate_decarboxylase"/>
</dbReference>
<sequence length="247" mass="28800">MLEYIRAENYSIPIQCGLYPPPPYFYNNIRSLNIGFRCPIDIKRKFIPHELKPIGELDNFTIIEYPESTIGPYNEVVVSLSCQYKDKPGTYLVNLYVDSDIAFAAGREIWGYPKKMAEIKLSVIKDNIITGSLKRREITLFDTEVELDTKIIDVNFNKLNEMKTPTYTLKIIPDVADNKAPLIRQLTVNYSNIRSFFRMQKIKKINFINFEYSKYDILYDYLNDAERDLGGNYYENCMELTNGEVVN</sequence>
<organism evidence="1">
    <name type="scientific">marine sediment metagenome</name>
    <dbReference type="NCBI Taxonomy" id="412755"/>
    <lineage>
        <taxon>unclassified sequences</taxon>
        <taxon>metagenomes</taxon>
        <taxon>ecological metagenomes</taxon>
    </lineage>
</organism>
<dbReference type="SUPFAM" id="SSF160104">
    <property type="entry name" value="Acetoacetate decarboxylase-like"/>
    <property type="match status" value="1"/>
</dbReference>
<comment type="caution">
    <text evidence="1">The sequence shown here is derived from an EMBL/GenBank/DDBJ whole genome shotgun (WGS) entry which is preliminary data.</text>
</comment>
<protein>
    <recommendedName>
        <fullName evidence="2">Acetoacetate decarboxylase</fullName>
    </recommendedName>
</protein>
<dbReference type="Gene3D" id="2.40.400.10">
    <property type="entry name" value="Acetoacetate decarboxylase-like"/>
    <property type="match status" value="1"/>
</dbReference>
<dbReference type="GO" id="GO:0016829">
    <property type="term" value="F:lyase activity"/>
    <property type="evidence" value="ECO:0007669"/>
    <property type="project" value="InterPro"/>
</dbReference>
<accession>A0A0F9R886</accession>
<proteinExistence type="predicted"/>
<evidence type="ECO:0008006" key="2">
    <source>
        <dbReference type="Google" id="ProtNLM"/>
    </source>
</evidence>
<dbReference type="AlphaFoldDB" id="A0A0F9R886"/>
<dbReference type="Pfam" id="PF06314">
    <property type="entry name" value="ADC"/>
    <property type="match status" value="1"/>
</dbReference>
<gene>
    <name evidence="1" type="ORF">LCGC14_0682000</name>
</gene>
<evidence type="ECO:0000313" key="1">
    <source>
        <dbReference type="EMBL" id="KKN45547.1"/>
    </source>
</evidence>